<dbReference type="Gene3D" id="3.30.70.100">
    <property type="match status" value="1"/>
</dbReference>
<dbReference type="Proteomes" id="UP000373149">
    <property type="component" value="Unassembled WGS sequence"/>
</dbReference>
<organism evidence="3 4">
    <name type="scientific">Streptomyces acidicola</name>
    <dbReference type="NCBI Taxonomy" id="2596892"/>
    <lineage>
        <taxon>Bacteria</taxon>
        <taxon>Bacillati</taxon>
        <taxon>Actinomycetota</taxon>
        <taxon>Actinomycetes</taxon>
        <taxon>Kitasatosporales</taxon>
        <taxon>Streptomycetaceae</taxon>
        <taxon>Streptomyces</taxon>
    </lineage>
</organism>
<evidence type="ECO:0000313" key="4">
    <source>
        <dbReference type="Proteomes" id="UP000373149"/>
    </source>
</evidence>
<dbReference type="AlphaFoldDB" id="A0A5N8X237"/>
<dbReference type="RefSeq" id="WP_152867751.1">
    <property type="nucleotide sequence ID" value="NZ_VMNX01000209.1"/>
</dbReference>
<dbReference type="PROSITE" id="PS50846">
    <property type="entry name" value="HMA_2"/>
    <property type="match status" value="1"/>
</dbReference>
<dbReference type="GO" id="GO:0006825">
    <property type="term" value="P:copper ion transport"/>
    <property type="evidence" value="ECO:0007669"/>
    <property type="project" value="InterPro"/>
</dbReference>
<dbReference type="CDD" id="cd00371">
    <property type="entry name" value="HMA"/>
    <property type="match status" value="1"/>
</dbReference>
<dbReference type="InterPro" id="IPR017969">
    <property type="entry name" value="Heavy-metal-associated_CS"/>
</dbReference>
<protein>
    <submittedName>
        <fullName evidence="3">Heavy-metal-associated domain-containing protein</fullName>
    </submittedName>
</protein>
<dbReference type="PRINTS" id="PR00944">
    <property type="entry name" value="CUEXPORT"/>
</dbReference>
<proteinExistence type="predicted"/>
<name>A0A5N8X237_9ACTN</name>
<gene>
    <name evidence="3" type="ORF">FPZ41_35900</name>
</gene>
<dbReference type="InterPro" id="IPR000428">
    <property type="entry name" value="Cu-bd"/>
</dbReference>
<dbReference type="SUPFAM" id="SSF55008">
    <property type="entry name" value="HMA, heavy metal-associated domain"/>
    <property type="match status" value="1"/>
</dbReference>
<keyword evidence="1" id="KW-0479">Metal-binding</keyword>
<accession>A0A5N8X237</accession>
<dbReference type="InterPro" id="IPR006121">
    <property type="entry name" value="HMA_dom"/>
</dbReference>
<evidence type="ECO:0000256" key="1">
    <source>
        <dbReference type="ARBA" id="ARBA00022723"/>
    </source>
</evidence>
<keyword evidence="4" id="KW-1185">Reference proteome</keyword>
<evidence type="ECO:0000259" key="2">
    <source>
        <dbReference type="PROSITE" id="PS50846"/>
    </source>
</evidence>
<comment type="caution">
    <text evidence="3">The sequence shown here is derived from an EMBL/GenBank/DDBJ whole genome shotgun (WGS) entry which is preliminary data.</text>
</comment>
<dbReference type="Pfam" id="PF00403">
    <property type="entry name" value="HMA"/>
    <property type="match status" value="1"/>
</dbReference>
<dbReference type="EMBL" id="VMNX01000209">
    <property type="protein sequence ID" value="MPY53661.1"/>
    <property type="molecule type" value="Genomic_DNA"/>
</dbReference>
<reference evidence="3 4" key="1">
    <citation type="submission" date="2019-09" db="EMBL/GenBank/DDBJ databases">
        <authorList>
            <person name="Duangmal K."/>
            <person name="Teo W.F.A."/>
            <person name="Lipun K."/>
        </authorList>
    </citation>
    <scope>NUCLEOTIDE SEQUENCE [LARGE SCALE GENOMIC DNA]</scope>
    <source>
        <strain evidence="3 4">K1PN6</strain>
    </source>
</reference>
<dbReference type="PROSITE" id="PS01047">
    <property type="entry name" value="HMA_1"/>
    <property type="match status" value="1"/>
</dbReference>
<feature type="domain" description="HMA" evidence="2">
    <location>
        <begin position="26"/>
        <end position="91"/>
    </location>
</feature>
<sequence length="94" mass="9270">MSSSCCSTQGTCSTGTAGTATATEAVTTVYAVSGMTCGHCKATLTKVIGELDGVSGVEVDLDTGLVTVTSATEPDDAAIAEVVDEAGYELTGRA</sequence>
<evidence type="ECO:0000313" key="3">
    <source>
        <dbReference type="EMBL" id="MPY53661.1"/>
    </source>
</evidence>
<dbReference type="GO" id="GO:0005507">
    <property type="term" value="F:copper ion binding"/>
    <property type="evidence" value="ECO:0007669"/>
    <property type="project" value="InterPro"/>
</dbReference>
<dbReference type="InterPro" id="IPR036163">
    <property type="entry name" value="HMA_dom_sf"/>
</dbReference>